<evidence type="ECO:0000313" key="1">
    <source>
        <dbReference type="EMBL" id="SHK08678.1"/>
    </source>
</evidence>
<dbReference type="Proteomes" id="UP000184498">
    <property type="component" value="Unassembled WGS sequence"/>
</dbReference>
<dbReference type="STRING" id="216903.SAMN05444371_1162"/>
<dbReference type="OrthoDB" id="1263809at2"/>
<protein>
    <submittedName>
        <fullName evidence="1">Uncharacterized protein</fullName>
    </submittedName>
</protein>
<evidence type="ECO:0000313" key="2">
    <source>
        <dbReference type="Proteomes" id="UP000184498"/>
    </source>
</evidence>
<proteinExistence type="predicted"/>
<organism evidence="1 2">
    <name type="scientific">Epilithonimonas mollis</name>
    <dbReference type="NCBI Taxonomy" id="216903"/>
    <lineage>
        <taxon>Bacteria</taxon>
        <taxon>Pseudomonadati</taxon>
        <taxon>Bacteroidota</taxon>
        <taxon>Flavobacteriia</taxon>
        <taxon>Flavobacteriales</taxon>
        <taxon>Weeksellaceae</taxon>
        <taxon>Chryseobacterium group</taxon>
        <taxon>Epilithonimonas</taxon>
    </lineage>
</organism>
<keyword evidence="2" id="KW-1185">Reference proteome</keyword>
<gene>
    <name evidence="1" type="ORF">SAMN05444371_1162</name>
</gene>
<dbReference type="AlphaFoldDB" id="A0A1M6PLA2"/>
<dbReference type="RefSeq" id="WP_072996830.1">
    <property type="nucleotide sequence ID" value="NZ_FRAM01000001.1"/>
</dbReference>
<name>A0A1M6PLA2_9FLAO</name>
<accession>A0A1M6PLA2</accession>
<sequence>MKSSYDHLIGKTKKEVIHEIGEEFNFYHAHLWTYSINRKWFYKNTILYIYFDGEIVIHTIIRCSFKLF</sequence>
<dbReference type="EMBL" id="FRAM01000001">
    <property type="protein sequence ID" value="SHK08678.1"/>
    <property type="molecule type" value="Genomic_DNA"/>
</dbReference>
<reference evidence="2" key="1">
    <citation type="submission" date="2016-11" db="EMBL/GenBank/DDBJ databases">
        <authorList>
            <person name="Varghese N."/>
            <person name="Submissions S."/>
        </authorList>
    </citation>
    <scope>NUCLEOTIDE SEQUENCE [LARGE SCALE GENOMIC DNA]</scope>
    <source>
        <strain evidence="2">DSM 18016</strain>
    </source>
</reference>